<feature type="transmembrane region" description="Helical" evidence="6">
    <location>
        <begin position="171"/>
        <end position="190"/>
    </location>
</feature>
<evidence type="ECO:0000256" key="1">
    <source>
        <dbReference type="ARBA" id="ARBA00004651"/>
    </source>
</evidence>
<proteinExistence type="predicted"/>
<feature type="transmembrane region" description="Helical" evidence="6">
    <location>
        <begin position="322"/>
        <end position="344"/>
    </location>
</feature>
<gene>
    <name evidence="8" type="ORF">IBLFYP30_02641</name>
</gene>
<comment type="subcellular location">
    <subcellularLocation>
        <location evidence="1">Cell membrane</location>
        <topology evidence="1">Multi-pass membrane protein</topology>
    </subcellularLocation>
</comment>
<keyword evidence="2" id="KW-1003">Cell membrane</keyword>
<dbReference type="NCBIfam" id="TIGR00360">
    <property type="entry name" value="ComEC_N-term"/>
    <property type="match status" value="1"/>
</dbReference>
<evidence type="ECO:0000259" key="7">
    <source>
        <dbReference type="Pfam" id="PF03772"/>
    </source>
</evidence>
<feature type="transmembrane region" description="Helical" evidence="6">
    <location>
        <begin position="265"/>
        <end position="284"/>
    </location>
</feature>
<dbReference type="PANTHER" id="PTHR30619">
    <property type="entry name" value="DNA INTERNALIZATION/COMPETENCE PROTEIN COMEC/REC2"/>
    <property type="match status" value="1"/>
</dbReference>
<dbReference type="Pfam" id="PF03772">
    <property type="entry name" value="Competence"/>
    <property type="match status" value="1"/>
</dbReference>
<keyword evidence="3 6" id="KW-0812">Transmembrane</keyword>
<feature type="domain" description="ComEC/Rec2-related protein" evidence="7">
    <location>
        <begin position="149"/>
        <end position="403"/>
    </location>
</feature>
<dbReference type="InterPro" id="IPR004477">
    <property type="entry name" value="ComEC_N"/>
</dbReference>
<evidence type="ECO:0000256" key="3">
    <source>
        <dbReference type="ARBA" id="ARBA00022692"/>
    </source>
</evidence>
<feature type="transmembrane region" description="Helical" evidence="6">
    <location>
        <begin position="351"/>
        <end position="367"/>
    </location>
</feature>
<evidence type="ECO:0000256" key="4">
    <source>
        <dbReference type="ARBA" id="ARBA00022989"/>
    </source>
</evidence>
<accession>A0A6N3ERI1</accession>
<feature type="transmembrane region" description="Helical" evidence="6">
    <location>
        <begin position="220"/>
        <end position="237"/>
    </location>
</feature>
<reference evidence="8" key="1">
    <citation type="submission" date="2019-11" db="EMBL/GenBank/DDBJ databases">
        <authorList>
            <person name="Feng L."/>
        </authorList>
    </citation>
    <scope>NUCLEOTIDE SEQUENCE</scope>
    <source>
        <strain evidence="8">IbartlettiiLFYP30</strain>
    </source>
</reference>
<feature type="transmembrane region" description="Helical" evidence="6">
    <location>
        <begin position="383"/>
        <end position="401"/>
    </location>
</feature>
<feature type="transmembrane region" description="Helical" evidence="6">
    <location>
        <begin position="197"/>
        <end position="214"/>
    </location>
</feature>
<sequence length="419" mass="48487">MRRPLLLIFIIILILGFFITLGKELDNINSDIDITISGVVKDKKEKDKYTQYIIDGYLINDYKRKYDIKIGQIVKVEGNLKDLDKLGFDDFDYGRYIKSCGYKGLINSNYFKVIGKNKFYTYIGKFKIYMRDTFRYLYKDSSNFINSCLLGIKDDLTEEESEMFSRTGTSHVIAISGLHTGIICVLIAYIIRGINKIYKLCILIAIMFLYSIMVGFSPSIIRAIFFVIIMYLAVFLFKKRDGITTLSLIASVLIINNPYTMYNISFQLSFLATLSILYFNKIIIKKLKFNIISMTIAANILTMPIVYYVFGGIALLSILGNIVIIPFIGIIMNLSIFSILLFEINLNITKVIVYINKNLINMVYYILDKLSKIEIGYIQVENPNIIYVIIYYVLIFSYMIYKEIKTMKEQENEIQGYCL</sequence>
<protein>
    <submittedName>
        <fullName evidence="8">ComEC family competence protein</fullName>
    </submittedName>
</protein>
<dbReference type="GO" id="GO:0005886">
    <property type="term" value="C:plasma membrane"/>
    <property type="evidence" value="ECO:0007669"/>
    <property type="project" value="UniProtKB-SubCell"/>
</dbReference>
<evidence type="ECO:0000256" key="5">
    <source>
        <dbReference type="ARBA" id="ARBA00023136"/>
    </source>
</evidence>
<dbReference type="RefSeq" id="WP_278752913.1">
    <property type="nucleotide sequence ID" value="NZ_CACRUE010000039.1"/>
</dbReference>
<feature type="transmembrane region" description="Helical" evidence="6">
    <location>
        <begin position="242"/>
        <end position="259"/>
    </location>
</feature>
<dbReference type="PANTHER" id="PTHR30619:SF1">
    <property type="entry name" value="RECOMBINATION PROTEIN 2"/>
    <property type="match status" value="1"/>
</dbReference>
<dbReference type="AlphaFoldDB" id="A0A6N3ERI1"/>
<feature type="transmembrane region" description="Helical" evidence="6">
    <location>
        <begin position="296"/>
        <end position="316"/>
    </location>
</feature>
<keyword evidence="5 6" id="KW-0472">Membrane</keyword>
<organism evidence="8">
    <name type="scientific">Intestinibacter bartlettii</name>
    <dbReference type="NCBI Taxonomy" id="261299"/>
    <lineage>
        <taxon>Bacteria</taxon>
        <taxon>Bacillati</taxon>
        <taxon>Bacillota</taxon>
        <taxon>Clostridia</taxon>
        <taxon>Peptostreptococcales</taxon>
        <taxon>Peptostreptococcaceae</taxon>
        <taxon>Intestinibacter</taxon>
    </lineage>
</organism>
<evidence type="ECO:0000313" key="8">
    <source>
        <dbReference type="EMBL" id="VYU42745.1"/>
    </source>
</evidence>
<dbReference type="EMBL" id="CACRUE010000039">
    <property type="protein sequence ID" value="VYU42745.1"/>
    <property type="molecule type" value="Genomic_DNA"/>
</dbReference>
<keyword evidence="4 6" id="KW-1133">Transmembrane helix</keyword>
<evidence type="ECO:0000256" key="2">
    <source>
        <dbReference type="ARBA" id="ARBA00022475"/>
    </source>
</evidence>
<evidence type="ECO:0000256" key="6">
    <source>
        <dbReference type="SAM" id="Phobius"/>
    </source>
</evidence>
<dbReference type="InterPro" id="IPR052159">
    <property type="entry name" value="Competence_DNA_uptake"/>
</dbReference>
<name>A0A6N3ERI1_9FIRM</name>